<dbReference type="GO" id="GO:0003676">
    <property type="term" value="F:nucleic acid binding"/>
    <property type="evidence" value="ECO:0007669"/>
    <property type="project" value="InterPro"/>
</dbReference>
<sequence length="103" mass="11895">ETYNGFFGISHIGETFYKLNDKPNTPEDLVHFLGQSLQKGFFPPGCVVILDNAPLHGYIEIIPALIELFKARGCTLAYLPTYSPKLNPIELYFFYIKRRFYNK</sequence>
<dbReference type="GeneID" id="10510699"/>
<dbReference type="Gene3D" id="3.30.420.10">
    <property type="entry name" value="Ribonuclease H-like superfamily/Ribonuclease H"/>
    <property type="match status" value="1"/>
</dbReference>
<feature type="domain" description="Tc1-like transposase DDE" evidence="1">
    <location>
        <begin position="21"/>
        <end position="102"/>
    </location>
</feature>
<reference evidence="3" key="1">
    <citation type="journal article" date="2011" name="Genome Biol.">
        <title>Comparative genomics of the social amoebae Dictyostelium discoideum and Dictyostelium purpureum.</title>
        <authorList>
            <consortium name="US DOE Joint Genome Institute (JGI-PGF)"/>
            <person name="Sucgang R."/>
            <person name="Kuo A."/>
            <person name="Tian X."/>
            <person name="Salerno W."/>
            <person name="Parikh A."/>
            <person name="Feasley C.L."/>
            <person name="Dalin E."/>
            <person name="Tu H."/>
            <person name="Huang E."/>
            <person name="Barry K."/>
            <person name="Lindquist E."/>
            <person name="Shapiro H."/>
            <person name="Bruce D."/>
            <person name="Schmutz J."/>
            <person name="Salamov A."/>
            <person name="Fey P."/>
            <person name="Gaudet P."/>
            <person name="Anjard C."/>
            <person name="Babu M.M."/>
            <person name="Basu S."/>
            <person name="Bushmanova Y."/>
            <person name="van der Wel H."/>
            <person name="Katoh-Kurasawa M."/>
            <person name="Dinh C."/>
            <person name="Coutinho P.M."/>
            <person name="Saito T."/>
            <person name="Elias M."/>
            <person name="Schaap P."/>
            <person name="Kay R.R."/>
            <person name="Henrissat B."/>
            <person name="Eichinger L."/>
            <person name="Rivero F."/>
            <person name="Putnam N.H."/>
            <person name="West C.M."/>
            <person name="Loomis W.F."/>
            <person name="Chisholm R.L."/>
            <person name="Shaulsky G."/>
            <person name="Strassmann J.E."/>
            <person name="Queller D.C."/>
            <person name="Kuspa A."/>
            <person name="Grigoriev I.V."/>
        </authorList>
    </citation>
    <scope>NUCLEOTIDE SEQUENCE [LARGE SCALE GENOMIC DNA]</scope>
    <source>
        <strain evidence="3">QSDP1</strain>
    </source>
</reference>
<keyword evidence="3" id="KW-1185">Reference proteome</keyword>
<dbReference type="EMBL" id="GL871593">
    <property type="protein sequence ID" value="EGC28577.1"/>
    <property type="molecule type" value="Genomic_DNA"/>
</dbReference>
<dbReference type="InterPro" id="IPR038717">
    <property type="entry name" value="Tc1-like_DDE_dom"/>
</dbReference>
<protein>
    <recommendedName>
        <fullName evidence="1">Tc1-like transposase DDE domain-containing protein</fullName>
    </recommendedName>
</protein>
<feature type="non-terminal residue" evidence="2">
    <location>
        <position position="103"/>
    </location>
</feature>
<accession>F1A5F0</accession>
<dbReference type="InParanoid" id="F1A5F0"/>
<organism evidence="2 3">
    <name type="scientific">Dictyostelium purpureum</name>
    <name type="common">Slime mold</name>
    <dbReference type="NCBI Taxonomy" id="5786"/>
    <lineage>
        <taxon>Eukaryota</taxon>
        <taxon>Amoebozoa</taxon>
        <taxon>Evosea</taxon>
        <taxon>Eumycetozoa</taxon>
        <taxon>Dictyostelia</taxon>
        <taxon>Dictyosteliales</taxon>
        <taxon>Dictyosteliaceae</taxon>
        <taxon>Dictyostelium</taxon>
    </lineage>
</organism>
<dbReference type="eggNOG" id="ENOG502SDK0">
    <property type="taxonomic scope" value="Eukaryota"/>
</dbReference>
<dbReference type="VEuPathDB" id="AmoebaDB:DICPUDRAFT_12282"/>
<dbReference type="AlphaFoldDB" id="F1A5F0"/>
<dbReference type="InterPro" id="IPR036397">
    <property type="entry name" value="RNaseH_sf"/>
</dbReference>
<gene>
    <name evidence="2" type="ORF">DICPUDRAFT_12282</name>
</gene>
<dbReference type="RefSeq" id="XP_003294893.1">
    <property type="nucleotide sequence ID" value="XM_003294845.1"/>
</dbReference>
<evidence type="ECO:0000313" key="2">
    <source>
        <dbReference type="EMBL" id="EGC28577.1"/>
    </source>
</evidence>
<dbReference type="KEGG" id="dpp:DICPUDRAFT_12282"/>
<dbReference type="Proteomes" id="UP000001064">
    <property type="component" value="Unassembled WGS sequence"/>
</dbReference>
<feature type="non-terminal residue" evidence="2">
    <location>
        <position position="1"/>
    </location>
</feature>
<dbReference type="Pfam" id="PF13358">
    <property type="entry name" value="DDE_3"/>
    <property type="match status" value="1"/>
</dbReference>
<dbReference type="OrthoDB" id="31072at2759"/>
<proteinExistence type="predicted"/>
<evidence type="ECO:0000259" key="1">
    <source>
        <dbReference type="Pfam" id="PF13358"/>
    </source>
</evidence>
<name>F1A5F0_DICPU</name>
<evidence type="ECO:0000313" key="3">
    <source>
        <dbReference type="Proteomes" id="UP000001064"/>
    </source>
</evidence>